<name>A0A9D4DLE3_DREPO</name>
<protein>
    <submittedName>
        <fullName evidence="1">Uncharacterized protein</fullName>
    </submittedName>
</protein>
<reference evidence="1" key="1">
    <citation type="journal article" date="2019" name="bioRxiv">
        <title>The Genome of the Zebra Mussel, Dreissena polymorpha: A Resource for Invasive Species Research.</title>
        <authorList>
            <person name="McCartney M.A."/>
            <person name="Auch B."/>
            <person name="Kono T."/>
            <person name="Mallez S."/>
            <person name="Zhang Y."/>
            <person name="Obille A."/>
            <person name="Becker A."/>
            <person name="Abrahante J.E."/>
            <person name="Garbe J."/>
            <person name="Badalamenti J.P."/>
            <person name="Herman A."/>
            <person name="Mangelson H."/>
            <person name="Liachko I."/>
            <person name="Sullivan S."/>
            <person name="Sone E.D."/>
            <person name="Koren S."/>
            <person name="Silverstein K.A.T."/>
            <person name="Beckman K.B."/>
            <person name="Gohl D.M."/>
        </authorList>
    </citation>
    <scope>NUCLEOTIDE SEQUENCE</scope>
    <source>
        <strain evidence="1">Duluth1</strain>
        <tissue evidence="1">Whole animal</tissue>
    </source>
</reference>
<proteinExistence type="predicted"/>
<evidence type="ECO:0000313" key="1">
    <source>
        <dbReference type="EMBL" id="KAH3751772.1"/>
    </source>
</evidence>
<organism evidence="1 2">
    <name type="scientific">Dreissena polymorpha</name>
    <name type="common">Zebra mussel</name>
    <name type="synonym">Mytilus polymorpha</name>
    <dbReference type="NCBI Taxonomy" id="45954"/>
    <lineage>
        <taxon>Eukaryota</taxon>
        <taxon>Metazoa</taxon>
        <taxon>Spiralia</taxon>
        <taxon>Lophotrochozoa</taxon>
        <taxon>Mollusca</taxon>
        <taxon>Bivalvia</taxon>
        <taxon>Autobranchia</taxon>
        <taxon>Heteroconchia</taxon>
        <taxon>Euheterodonta</taxon>
        <taxon>Imparidentia</taxon>
        <taxon>Neoheterodontei</taxon>
        <taxon>Myida</taxon>
        <taxon>Dreissenoidea</taxon>
        <taxon>Dreissenidae</taxon>
        <taxon>Dreissena</taxon>
    </lineage>
</organism>
<accession>A0A9D4DLE3</accession>
<gene>
    <name evidence="1" type="ORF">DPMN_186342</name>
</gene>
<dbReference type="EMBL" id="JAIWYP010000010">
    <property type="protein sequence ID" value="KAH3751772.1"/>
    <property type="molecule type" value="Genomic_DNA"/>
</dbReference>
<reference evidence="1" key="2">
    <citation type="submission" date="2020-11" db="EMBL/GenBank/DDBJ databases">
        <authorList>
            <person name="McCartney M.A."/>
            <person name="Auch B."/>
            <person name="Kono T."/>
            <person name="Mallez S."/>
            <person name="Becker A."/>
            <person name="Gohl D.M."/>
            <person name="Silverstein K.A.T."/>
            <person name="Koren S."/>
            <person name="Bechman K.B."/>
            <person name="Herman A."/>
            <person name="Abrahante J.E."/>
            <person name="Garbe J."/>
        </authorList>
    </citation>
    <scope>NUCLEOTIDE SEQUENCE</scope>
    <source>
        <strain evidence="1">Duluth1</strain>
        <tissue evidence="1">Whole animal</tissue>
    </source>
</reference>
<evidence type="ECO:0000313" key="2">
    <source>
        <dbReference type="Proteomes" id="UP000828390"/>
    </source>
</evidence>
<dbReference type="Proteomes" id="UP000828390">
    <property type="component" value="Unassembled WGS sequence"/>
</dbReference>
<comment type="caution">
    <text evidence="1">The sequence shown here is derived from an EMBL/GenBank/DDBJ whole genome shotgun (WGS) entry which is preliminary data.</text>
</comment>
<sequence length="155" mass="17385">MIPKLTDTTLMLFPDVVLFPPPPSNEECRKGYPPLQAYDPDPTVYPGIQPTAPQWATGCQQGSVTFYPCYPTPHPYTDRPYPPLQANDPDPSVYPETQPTAPQWTTGCQQGSVTYTLVTQLHIRTQTDLIFRGHTVFSSLTESIFLESNILQQKL</sequence>
<keyword evidence="2" id="KW-1185">Reference proteome</keyword>
<dbReference type="AlphaFoldDB" id="A0A9D4DLE3"/>